<comment type="caution">
    <text evidence="1">The sequence shown here is derived from an EMBL/GenBank/DDBJ whole genome shotgun (WGS) entry which is preliminary data.</text>
</comment>
<sequence>MQATRNISPIDVLHDDFLWRLFLEITSDVSNPSTNARAIVTVRRCSHVCRHWRSIILSSSMIWGRLVDLLYLLSRRTDDWMKEVVARSGEALLWVYGSVNYHDHRDPRNHFLSTFLQENWGRVQMMAIVDYTFQGRDRTQSLLEQQKKMWAFLHKPAPRLRWIDLRLDMRKSDDLMPQHLFADNAPLLTDFSISNTNEAYEFPTHASWIPNLCAVTFSAGIATRDVLKALKTMPRLVFLKVLHIGPTRAADYRGRTIVLPRLAELQFTGDFLTASAILQRITPSHDYCLQVSVRQTVGIPFQAPGSRKYQRYEAAVAKHVMPYLSLHPPSMVVFHADYNNTAFLSNFGDARNHRFFQISFYSPFLHTSPLVKKFSNSACFSQVKALRSRSWAACFESDRPGIISVFNAFSSLQTFSTIDPVLRSLLKEPSGTASLFPALITLHIFDPMRPGKPGTEWENPSHQSFLQLRKLQ</sequence>
<dbReference type="Proteomes" id="UP000521872">
    <property type="component" value="Unassembled WGS sequence"/>
</dbReference>
<protein>
    <recommendedName>
        <fullName evidence="3">F-box domain-containing protein</fullName>
    </recommendedName>
</protein>
<dbReference type="EMBL" id="JAACJL010000046">
    <property type="protein sequence ID" value="KAF4613115.1"/>
    <property type="molecule type" value="Genomic_DNA"/>
</dbReference>
<dbReference type="AlphaFoldDB" id="A0A8H4QL25"/>
<reference evidence="1 2" key="1">
    <citation type="submission" date="2019-12" db="EMBL/GenBank/DDBJ databases">
        <authorList>
            <person name="Floudas D."/>
            <person name="Bentzer J."/>
            <person name="Ahren D."/>
            <person name="Johansson T."/>
            <person name="Persson P."/>
            <person name="Tunlid A."/>
        </authorList>
    </citation>
    <scope>NUCLEOTIDE SEQUENCE [LARGE SCALE GENOMIC DNA]</scope>
    <source>
        <strain evidence="1 2">CBS 102.39</strain>
    </source>
</reference>
<dbReference type="SUPFAM" id="SSF81383">
    <property type="entry name" value="F-box domain"/>
    <property type="match status" value="1"/>
</dbReference>
<evidence type="ECO:0000313" key="2">
    <source>
        <dbReference type="Proteomes" id="UP000521872"/>
    </source>
</evidence>
<name>A0A8H4QL25_9AGAR</name>
<proteinExistence type="predicted"/>
<accession>A0A8H4QL25</accession>
<evidence type="ECO:0000313" key="1">
    <source>
        <dbReference type="EMBL" id="KAF4613115.1"/>
    </source>
</evidence>
<keyword evidence="2" id="KW-1185">Reference proteome</keyword>
<evidence type="ECO:0008006" key="3">
    <source>
        <dbReference type="Google" id="ProtNLM"/>
    </source>
</evidence>
<dbReference type="InterPro" id="IPR036047">
    <property type="entry name" value="F-box-like_dom_sf"/>
</dbReference>
<gene>
    <name evidence="1" type="ORF">D9613_010857</name>
</gene>
<organism evidence="1 2">
    <name type="scientific">Agrocybe pediades</name>
    <dbReference type="NCBI Taxonomy" id="84607"/>
    <lineage>
        <taxon>Eukaryota</taxon>
        <taxon>Fungi</taxon>
        <taxon>Dikarya</taxon>
        <taxon>Basidiomycota</taxon>
        <taxon>Agaricomycotina</taxon>
        <taxon>Agaricomycetes</taxon>
        <taxon>Agaricomycetidae</taxon>
        <taxon>Agaricales</taxon>
        <taxon>Agaricineae</taxon>
        <taxon>Strophariaceae</taxon>
        <taxon>Agrocybe</taxon>
    </lineage>
</organism>